<protein>
    <recommendedName>
        <fullName evidence="3">SCP domain-containing protein</fullName>
    </recommendedName>
</protein>
<feature type="chain" id="PRO_5019389284" description="SCP domain-containing protein" evidence="2">
    <location>
        <begin position="25"/>
        <end position="242"/>
    </location>
</feature>
<reference evidence="4" key="2">
    <citation type="journal article" date="2019" name="Genome Biol. Evol.">
        <title>Day and night: Metabolic profiles and evolutionary relationships of six axenic non-marine cyanobacteria.</title>
        <authorList>
            <person name="Will S.E."/>
            <person name="Henke P."/>
            <person name="Boedeker C."/>
            <person name="Huang S."/>
            <person name="Brinkmann H."/>
            <person name="Rohde M."/>
            <person name="Jarek M."/>
            <person name="Friedl T."/>
            <person name="Seufert S."/>
            <person name="Schumacher M."/>
            <person name="Overmann J."/>
            <person name="Neumann-Schaal M."/>
            <person name="Petersen J."/>
        </authorList>
    </citation>
    <scope>NUCLEOTIDE SEQUENCE [LARGE SCALE GENOMIC DNA]</scope>
    <source>
        <strain evidence="4">PCC 7102</strain>
    </source>
</reference>
<dbReference type="EMBL" id="RSCL01000049">
    <property type="protein sequence ID" value="RUS94378.1"/>
    <property type="molecule type" value="Genomic_DNA"/>
</dbReference>
<dbReference type="InterPro" id="IPR014044">
    <property type="entry name" value="CAP_dom"/>
</dbReference>
<evidence type="ECO:0000259" key="3">
    <source>
        <dbReference type="Pfam" id="PF00188"/>
    </source>
</evidence>
<dbReference type="SUPFAM" id="SSF55797">
    <property type="entry name" value="PR-1-like"/>
    <property type="match status" value="1"/>
</dbReference>
<feature type="signal peptide" evidence="2">
    <location>
        <begin position="1"/>
        <end position="24"/>
    </location>
</feature>
<feature type="compositionally biased region" description="Low complexity" evidence="1">
    <location>
        <begin position="151"/>
        <end position="161"/>
    </location>
</feature>
<dbReference type="Gene3D" id="3.40.33.10">
    <property type="entry name" value="CAP"/>
    <property type="match status" value="1"/>
</dbReference>
<dbReference type="PANTHER" id="PTHR31157">
    <property type="entry name" value="SCP DOMAIN-CONTAINING PROTEIN"/>
    <property type="match status" value="1"/>
</dbReference>
<keyword evidence="2" id="KW-0732">Signal</keyword>
<reference evidence="4" key="1">
    <citation type="submission" date="2018-12" db="EMBL/GenBank/DDBJ databases">
        <authorList>
            <person name="Will S."/>
            <person name="Neumann-Schaal M."/>
            <person name="Henke P."/>
        </authorList>
    </citation>
    <scope>NUCLEOTIDE SEQUENCE</scope>
    <source>
        <strain evidence="4">PCC 7102</strain>
    </source>
</reference>
<evidence type="ECO:0000313" key="5">
    <source>
        <dbReference type="Proteomes" id="UP000271624"/>
    </source>
</evidence>
<organism evidence="4 5">
    <name type="scientific">Dulcicalothrix desertica PCC 7102</name>
    <dbReference type="NCBI Taxonomy" id="232991"/>
    <lineage>
        <taxon>Bacteria</taxon>
        <taxon>Bacillati</taxon>
        <taxon>Cyanobacteriota</taxon>
        <taxon>Cyanophyceae</taxon>
        <taxon>Nostocales</taxon>
        <taxon>Calotrichaceae</taxon>
        <taxon>Dulcicalothrix</taxon>
    </lineage>
</organism>
<evidence type="ECO:0000256" key="1">
    <source>
        <dbReference type="SAM" id="MobiDB-lite"/>
    </source>
</evidence>
<dbReference type="CDD" id="cd05379">
    <property type="entry name" value="CAP_bacterial"/>
    <property type="match status" value="1"/>
</dbReference>
<dbReference type="AlphaFoldDB" id="A0A433UKK6"/>
<feature type="domain" description="SCP" evidence="3">
    <location>
        <begin position="111"/>
        <end position="233"/>
    </location>
</feature>
<evidence type="ECO:0000313" key="4">
    <source>
        <dbReference type="EMBL" id="RUS94378.1"/>
    </source>
</evidence>
<dbReference type="Proteomes" id="UP000271624">
    <property type="component" value="Unassembled WGS sequence"/>
</dbReference>
<comment type="caution">
    <text evidence="4">The sequence shown here is derived from an EMBL/GenBank/DDBJ whole genome shotgun (WGS) entry which is preliminary data.</text>
</comment>
<dbReference type="InterPro" id="IPR035940">
    <property type="entry name" value="CAP_sf"/>
</dbReference>
<keyword evidence="5" id="KW-1185">Reference proteome</keyword>
<dbReference type="PANTHER" id="PTHR31157:SF1">
    <property type="entry name" value="SCP DOMAIN-CONTAINING PROTEIN"/>
    <property type="match status" value="1"/>
</dbReference>
<evidence type="ECO:0000256" key="2">
    <source>
        <dbReference type="SAM" id="SignalP"/>
    </source>
</evidence>
<feature type="region of interest" description="Disordered" evidence="1">
    <location>
        <begin position="143"/>
        <end position="163"/>
    </location>
</feature>
<accession>A0A433UKK6</accession>
<gene>
    <name evidence="4" type="ORF">DSM106972_093630</name>
</gene>
<proteinExistence type="predicted"/>
<sequence>MMHRSKFWMFFPIALIFTSVPQLLQSDSSEAKSTSSAAPVTVKANQLASPTLVASANYLSSIESQIIAETNKIRTNPKSYLPILENYRKRFQGNKVKIGNNSFLVTQEGARAVDEAIAFLKSQRPIGALSASRGMSLGAKDHVKDQGPKGSIGHNGSNGSSPFSRISKYGKWQTTAGENISYGPATAQDIVMQLVIDDGVPDRGHRKNIFNPNFKVSGVAFGNHAKYGKMCVITYAGGFKDK</sequence>
<dbReference type="Pfam" id="PF00188">
    <property type="entry name" value="CAP"/>
    <property type="match status" value="1"/>
</dbReference>
<name>A0A433UKK6_9CYAN</name>